<sequence>MRDLASHTEAAAPQERRRYPFWVRALAVLVAFGFGGGVGASIIVALMVLASKGLIPWVN</sequence>
<gene>
    <name evidence="2" type="ORF">EYR15_01985</name>
</gene>
<dbReference type="RefSeq" id="WP_131001196.1">
    <property type="nucleotide sequence ID" value="NZ_JBHSZR010000002.1"/>
</dbReference>
<proteinExistence type="predicted"/>
<evidence type="ECO:0000256" key="1">
    <source>
        <dbReference type="SAM" id="Phobius"/>
    </source>
</evidence>
<organism evidence="2 3">
    <name type="scientific">Hansschlegelia quercus</name>
    <dbReference type="NCBI Taxonomy" id="2528245"/>
    <lineage>
        <taxon>Bacteria</taxon>
        <taxon>Pseudomonadati</taxon>
        <taxon>Pseudomonadota</taxon>
        <taxon>Alphaproteobacteria</taxon>
        <taxon>Hyphomicrobiales</taxon>
        <taxon>Methylopilaceae</taxon>
        <taxon>Hansschlegelia</taxon>
    </lineage>
</organism>
<protein>
    <submittedName>
        <fullName evidence="2">Uncharacterized protein</fullName>
    </submittedName>
</protein>
<evidence type="ECO:0000313" key="2">
    <source>
        <dbReference type="EMBL" id="TBN54944.1"/>
    </source>
</evidence>
<keyword evidence="1" id="KW-0812">Transmembrane</keyword>
<dbReference type="EMBL" id="SIUB01000001">
    <property type="protein sequence ID" value="TBN54944.1"/>
    <property type="molecule type" value="Genomic_DNA"/>
</dbReference>
<evidence type="ECO:0000313" key="3">
    <source>
        <dbReference type="Proteomes" id="UP000291613"/>
    </source>
</evidence>
<accession>A0A4Q9GQ69</accession>
<name>A0A4Q9GQ69_9HYPH</name>
<feature type="transmembrane region" description="Helical" evidence="1">
    <location>
        <begin position="21"/>
        <end position="50"/>
    </location>
</feature>
<reference evidence="2 3" key="1">
    <citation type="submission" date="2019-02" db="EMBL/GenBank/DDBJ databases">
        <title>Hansschlegelia quercus sp. nov., a novel methylotrophic bacterium from buds of oak (Quercus robur L.).</title>
        <authorList>
            <person name="Agafonova N.V."/>
            <person name="Kaparullina E.N."/>
            <person name="Grouzdev D.S."/>
            <person name="Doronina N.V."/>
        </authorList>
    </citation>
    <scope>NUCLEOTIDE SEQUENCE [LARGE SCALE GENOMIC DNA]</scope>
    <source>
        <strain evidence="2 3">Dub</strain>
    </source>
</reference>
<keyword evidence="1" id="KW-0472">Membrane</keyword>
<dbReference type="AlphaFoldDB" id="A0A4Q9GQ69"/>
<keyword evidence="1" id="KW-1133">Transmembrane helix</keyword>
<dbReference type="Proteomes" id="UP000291613">
    <property type="component" value="Unassembled WGS sequence"/>
</dbReference>
<keyword evidence="3" id="KW-1185">Reference proteome</keyword>
<comment type="caution">
    <text evidence="2">The sequence shown here is derived from an EMBL/GenBank/DDBJ whole genome shotgun (WGS) entry which is preliminary data.</text>
</comment>